<feature type="region of interest" description="Linker" evidence="17">
    <location>
        <begin position="217"/>
        <end position="237"/>
    </location>
</feature>
<organism evidence="19 20">
    <name type="scientific">Pseudohongiella nitratireducens</name>
    <dbReference type="NCBI Taxonomy" id="1768907"/>
    <lineage>
        <taxon>Bacteria</taxon>
        <taxon>Pseudomonadati</taxon>
        <taxon>Pseudomonadota</taxon>
        <taxon>Gammaproteobacteria</taxon>
        <taxon>Pseudomonadales</taxon>
        <taxon>Pseudohongiellaceae</taxon>
        <taxon>Pseudohongiella</taxon>
    </lineage>
</organism>
<dbReference type="InterPro" id="IPR011004">
    <property type="entry name" value="Trimer_LpxA-like_sf"/>
</dbReference>
<dbReference type="Pfam" id="PF12804">
    <property type="entry name" value="NTP_transf_3"/>
    <property type="match status" value="1"/>
</dbReference>
<keyword evidence="11 17" id="KW-0511">Multifunctional enzyme</keyword>
<feature type="binding site" evidence="17">
    <location>
        <begin position="373"/>
        <end position="374"/>
    </location>
    <ligand>
        <name>acetyl-CoA</name>
        <dbReference type="ChEBI" id="CHEBI:57288"/>
    </ligand>
</feature>
<feature type="binding site" evidence="17">
    <location>
        <begin position="67"/>
        <end position="68"/>
    </location>
    <ligand>
        <name>UDP-N-acetyl-alpha-D-glucosamine</name>
        <dbReference type="ChEBI" id="CHEBI:57705"/>
    </ligand>
</feature>
<dbReference type="SUPFAM" id="SSF51161">
    <property type="entry name" value="Trimeric LpxA-like enzymes"/>
    <property type="match status" value="1"/>
</dbReference>
<evidence type="ECO:0000256" key="1">
    <source>
        <dbReference type="ARBA" id="ARBA00007707"/>
    </source>
</evidence>
<dbReference type="PANTHER" id="PTHR43584">
    <property type="entry name" value="NUCLEOTIDYL TRANSFERASE"/>
    <property type="match status" value="1"/>
</dbReference>
<evidence type="ECO:0000256" key="3">
    <source>
        <dbReference type="ARBA" id="ARBA00022490"/>
    </source>
</evidence>
<feature type="binding site" evidence="17">
    <location>
        <position position="156"/>
    </location>
    <ligand>
        <name>UDP-N-acetyl-alpha-D-glucosamine</name>
        <dbReference type="ChEBI" id="CHEBI:57705"/>
    </ligand>
</feature>
<keyword evidence="10 17" id="KW-0573">Peptidoglycan synthesis</keyword>
<dbReference type="CDD" id="cd03353">
    <property type="entry name" value="LbH_GlmU_C"/>
    <property type="match status" value="1"/>
</dbReference>
<comment type="similarity">
    <text evidence="1 17">In the C-terminal section; belongs to the transferase hexapeptide repeat family.</text>
</comment>
<dbReference type="EC" id="2.3.1.157" evidence="17"/>
<evidence type="ECO:0000256" key="12">
    <source>
        <dbReference type="ARBA" id="ARBA00023315"/>
    </source>
</evidence>
<feature type="binding site" evidence="17">
    <location>
        <position position="214"/>
    </location>
    <ligand>
        <name>UDP-N-acetyl-alpha-D-glucosamine</name>
        <dbReference type="ChEBI" id="CHEBI:57705"/>
    </ligand>
</feature>
<dbReference type="InterPro" id="IPR050065">
    <property type="entry name" value="GlmU-like"/>
</dbReference>
<dbReference type="Gene3D" id="2.160.10.10">
    <property type="entry name" value="Hexapeptide repeat proteins"/>
    <property type="match status" value="1"/>
</dbReference>
<dbReference type="GO" id="GO:0000902">
    <property type="term" value="P:cell morphogenesis"/>
    <property type="evidence" value="ECO:0007669"/>
    <property type="project" value="UniProtKB-UniRule"/>
</dbReference>
<comment type="function">
    <text evidence="16 17">Catalyzes the last two sequential reactions in the de novo biosynthetic pathway for UDP-N-acetylglucosamine (UDP-GlcNAc). The C-terminal domain catalyzes the transfer of acetyl group from acetyl coenzyme A to glucosamine-1-phosphate (GlcN-1-P) to produce N-acetylglucosamine-1-phosphate (GlcNAc-1-P), which is converted into UDP-GlcNAc by the transfer of uridine 5-monophosphate (from uridine 5-triphosphate), a reaction catalyzed by the N-terminal domain.</text>
</comment>
<feature type="active site" description="Proton acceptor" evidence="17">
    <location>
        <position position="350"/>
    </location>
</feature>
<dbReference type="InterPro" id="IPR038009">
    <property type="entry name" value="GlmU_C_LbH"/>
</dbReference>
<evidence type="ECO:0000256" key="14">
    <source>
        <dbReference type="ARBA" id="ARBA00048247"/>
    </source>
</evidence>
<evidence type="ECO:0000256" key="6">
    <source>
        <dbReference type="ARBA" id="ARBA00022723"/>
    </source>
</evidence>
<evidence type="ECO:0000256" key="10">
    <source>
        <dbReference type="ARBA" id="ARBA00022984"/>
    </source>
</evidence>
<comment type="subcellular location">
    <subcellularLocation>
        <location evidence="17">Cytoplasm</location>
    </subcellularLocation>
</comment>
<keyword evidence="12 17" id="KW-0012">Acyltransferase</keyword>
<feature type="binding site" evidence="17">
    <location>
        <position position="62"/>
    </location>
    <ligand>
        <name>UDP-N-acetyl-alpha-D-glucosamine</name>
        <dbReference type="ChEBI" id="CHEBI:57705"/>
    </ligand>
</feature>
<sequence length="444" mass="47811">MYSDLPKVLHPLAGQAMLTRVIEAAEATGADKIHVVTGFQSEMVRNHYQDSPYNDRIHWVEQTEQLGTGHAVSQALPAVDPDNQVLVLYGDVPLLEAETLTKLVAACGDSGIAVLTLDTANPAGLGRIVRNNKGDITEIVEEKDANIEQKAITEINTGIMAFSAAKLKAWLEKTNTNNAQGEYYLTDTVAMACADGLKVSSLTTEDEDSVQGVNNRLQLAELERRLQRKQAEQIASNGTTVLNLDRVEIRGHTTFGKDVVIDINVILEGDNHIGDRVRIGPNTVIKNSRIGSDTCIEAFSHLEDCEIQLACQIGPYARLRPGTVLCDKAKIGNFVETKKTVIGKGSKVNHLSYIGDAQVDEAANVGAGTITCNYDGVNKYKTHIKSNAFIGSNTALVAPVTVGMGATTGAGSVITSDIPDGQLAIGRGKQRNIPNWKRPTKKTD</sequence>
<feature type="binding site" evidence="17">
    <location>
        <begin position="89"/>
        <end position="91"/>
    </location>
    <ligand>
        <name>UDP-N-acetyl-alpha-D-glucosamine</name>
        <dbReference type="ChEBI" id="CHEBI:57705"/>
    </ligand>
</feature>
<comment type="pathway">
    <text evidence="17">Bacterial outer membrane biogenesis; LPS lipid A biosynthesis.</text>
</comment>
<keyword evidence="5 17" id="KW-0548">Nucleotidyltransferase</keyword>
<keyword evidence="3 17" id="KW-0963">Cytoplasm</keyword>
<dbReference type="SUPFAM" id="SSF53448">
    <property type="entry name" value="Nucleotide-diphospho-sugar transferases"/>
    <property type="match status" value="1"/>
</dbReference>
<evidence type="ECO:0000256" key="11">
    <source>
        <dbReference type="ARBA" id="ARBA00023268"/>
    </source>
</evidence>
<comment type="catalytic activity">
    <reaction evidence="15 17">
        <text>N-acetyl-alpha-D-glucosamine 1-phosphate + UTP + H(+) = UDP-N-acetyl-alpha-D-glucosamine + diphosphate</text>
        <dbReference type="Rhea" id="RHEA:13509"/>
        <dbReference type="ChEBI" id="CHEBI:15378"/>
        <dbReference type="ChEBI" id="CHEBI:33019"/>
        <dbReference type="ChEBI" id="CHEBI:46398"/>
        <dbReference type="ChEBI" id="CHEBI:57705"/>
        <dbReference type="ChEBI" id="CHEBI:57776"/>
        <dbReference type="EC" id="2.7.7.23"/>
    </reaction>
</comment>
<dbReference type="NCBIfam" id="TIGR01173">
    <property type="entry name" value="glmU"/>
    <property type="match status" value="1"/>
</dbReference>
<feature type="binding site" evidence="17">
    <location>
        <position position="141"/>
    </location>
    <ligand>
        <name>UDP-N-acetyl-alpha-D-glucosamine</name>
        <dbReference type="ChEBI" id="CHEBI:57705"/>
    </ligand>
</feature>
<evidence type="ECO:0000256" key="9">
    <source>
        <dbReference type="ARBA" id="ARBA00022960"/>
    </source>
</evidence>
<evidence type="ECO:0000256" key="16">
    <source>
        <dbReference type="ARBA" id="ARBA00049628"/>
    </source>
</evidence>
<gene>
    <name evidence="17 19" type="primary">glmU</name>
    <name evidence="19" type="ORF">GCM10011403_15030</name>
</gene>
<dbReference type="GO" id="GO:0003977">
    <property type="term" value="F:UDP-N-acetylglucosamine diphosphorylase activity"/>
    <property type="evidence" value="ECO:0007669"/>
    <property type="project" value="UniProtKB-UniRule"/>
</dbReference>
<accession>A0A917GWE5</accession>
<evidence type="ECO:0000256" key="13">
    <source>
        <dbReference type="ARBA" id="ARBA00023316"/>
    </source>
</evidence>
<feature type="binding site" evidence="17">
    <location>
        <position position="353"/>
    </location>
    <ligand>
        <name>UDP-N-acetyl-alpha-D-glucosamine</name>
        <dbReference type="ChEBI" id="CHEBI:57705"/>
    </ligand>
</feature>
<comment type="catalytic activity">
    <reaction evidence="14 17">
        <text>alpha-D-glucosamine 1-phosphate + acetyl-CoA = N-acetyl-alpha-D-glucosamine 1-phosphate + CoA + H(+)</text>
        <dbReference type="Rhea" id="RHEA:13725"/>
        <dbReference type="ChEBI" id="CHEBI:15378"/>
        <dbReference type="ChEBI" id="CHEBI:57287"/>
        <dbReference type="ChEBI" id="CHEBI:57288"/>
        <dbReference type="ChEBI" id="CHEBI:57776"/>
        <dbReference type="ChEBI" id="CHEBI:58516"/>
        <dbReference type="EC" id="2.3.1.157"/>
    </reaction>
</comment>
<comment type="caution">
    <text evidence="17">Lacks conserved residue(s) required for the propagation of feature annotation.</text>
</comment>
<evidence type="ECO:0000256" key="17">
    <source>
        <dbReference type="HAMAP-Rule" id="MF_01631"/>
    </source>
</evidence>
<comment type="cofactor">
    <cofactor evidence="17">
        <name>Mg(2+)</name>
        <dbReference type="ChEBI" id="CHEBI:18420"/>
    </cofactor>
    <text evidence="17">Binds 1 Mg(2+) ion per subunit.</text>
</comment>
<evidence type="ECO:0000256" key="5">
    <source>
        <dbReference type="ARBA" id="ARBA00022695"/>
    </source>
</evidence>
<feature type="binding site" evidence="17">
    <location>
        <position position="126"/>
    </location>
    <ligand>
        <name>UDP-N-acetyl-alpha-D-glucosamine</name>
        <dbReference type="ChEBI" id="CHEBI:57705"/>
    </ligand>
</feature>
<evidence type="ECO:0000313" key="19">
    <source>
        <dbReference type="EMBL" id="GGG58685.1"/>
    </source>
</evidence>
<reference evidence="19" key="2">
    <citation type="submission" date="2020-09" db="EMBL/GenBank/DDBJ databases">
        <authorList>
            <person name="Sun Q."/>
            <person name="Zhou Y."/>
        </authorList>
    </citation>
    <scope>NUCLEOTIDE SEQUENCE</scope>
    <source>
        <strain evidence="19">CGMCC 1.15425</strain>
    </source>
</reference>
<dbReference type="InterPro" id="IPR029044">
    <property type="entry name" value="Nucleotide-diphossugar_trans"/>
</dbReference>
<feature type="binding site" evidence="17">
    <location>
        <position position="367"/>
    </location>
    <ligand>
        <name>acetyl-CoA</name>
        <dbReference type="ChEBI" id="CHEBI:57288"/>
    </ligand>
</feature>
<keyword evidence="9 17" id="KW-0133">Cell shape</keyword>
<dbReference type="GO" id="GO:0071555">
    <property type="term" value="P:cell wall organization"/>
    <property type="evidence" value="ECO:0007669"/>
    <property type="project" value="UniProtKB-KW"/>
</dbReference>
<dbReference type="GO" id="GO:0009252">
    <property type="term" value="P:peptidoglycan biosynthetic process"/>
    <property type="evidence" value="ECO:0007669"/>
    <property type="project" value="UniProtKB-UniRule"/>
</dbReference>
<feature type="binding site" evidence="17">
    <location>
        <position position="338"/>
    </location>
    <ligand>
        <name>UDP-N-acetyl-alpha-D-glucosamine</name>
        <dbReference type="ChEBI" id="CHEBI:57705"/>
    </ligand>
</feature>
<dbReference type="Proteomes" id="UP000627715">
    <property type="component" value="Unassembled WGS sequence"/>
</dbReference>
<dbReference type="CDD" id="cd02540">
    <property type="entry name" value="GT2_GlmU_N_bac"/>
    <property type="match status" value="1"/>
</dbReference>
<comment type="subunit">
    <text evidence="17">Homotrimer.</text>
</comment>
<dbReference type="GO" id="GO:0019134">
    <property type="term" value="F:glucosamine-1-phosphate N-acetyltransferase activity"/>
    <property type="evidence" value="ECO:0007669"/>
    <property type="project" value="UniProtKB-UniRule"/>
</dbReference>
<keyword evidence="20" id="KW-1185">Reference proteome</keyword>
<evidence type="ECO:0000259" key="18">
    <source>
        <dbReference type="Pfam" id="PF12804"/>
    </source>
</evidence>
<keyword evidence="7 17" id="KW-0677">Repeat</keyword>
<feature type="binding site" evidence="17">
    <location>
        <position position="392"/>
    </location>
    <ligand>
        <name>acetyl-CoA</name>
        <dbReference type="ChEBI" id="CHEBI:57288"/>
    </ligand>
</feature>
<dbReference type="GO" id="GO:0008360">
    <property type="term" value="P:regulation of cell shape"/>
    <property type="evidence" value="ECO:0007669"/>
    <property type="project" value="UniProtKB-KW"/>
</dbReference>
<dbReference type="EMBL" id="BMIY01000006">
    <property type="protein sequence ID" value="GGG58685.1"/>
    <property type="molecule type" value="Genomic_DNA"/>
</dbReference>
<dbReference type="GO" id="GO:0016020">
    <property type="term" value="C:membrane"/>
    <property type="evidence" value="ECO:0007669"/>
    <property type="project" value="GOC"/>
</dbReference>
<dbReference type="Gene3D" id="3.90.550.10">
    <property type="entry name" value="Spore Coat Polysaccharide Biosynthesis Protein SpsA, Chain A"/>
    <property type="match status" value="1"/>
</dbReference>
<feature type="binding site" evidence="17">
    <location>
        <position position="214"/>
    </location>
    <ligand>
        <name>Mg(2+)</name>
        <dbReference type="ChEBI" id="CHEBI:18420"/>
    </ligand>
</feature>
<dbReference type="GO" id="GO:0006048">
    <property type="term" value="P:UDP-N-acetylglucosamine biosynthetic process"/>
    <property type="evidence" value="ECO:0007669"/>
    <property type="project" value="InterPro"/>
</dbReference>
<keyword evidence="6 17" id="KW-0479">Metal-binding</keyword>
<evidence type="ECO:0000256" key="2">
    <source>
        <dbReference type="ARBA" id="ARBA00007947"/>
    </source>
</evidence>
<feature type="region of interest" description="N-acetyltransferase" evidence="17">
    <location>
        <begin position="238"/>
        <end position="444"/>
    </location>
</feature>
<dbReference type="HAMAP" id="MF_01631">
    <property type="entry name" value="GlmU"/>
    <property type="match status" value="1"/>
</dbReference>
<dbReference type="EC" id="2.7.7.23" evidence="17"/>
<keyword evidence="8 17" id="KW-0460">Magnesium</keyword>
<evidence type="ECO:0000313" key="20">
    <source>
        <dbReference type="Proteomes" id="UP000627715"/>
    </source>
</evidence>
<feature type="domain" description="MobA-like NTP transferase" evidence="18">
    <location>
        <begin position="6"/>
        <end position="118"/>
    </location>
</feature>
<feature type="binding site" evidence="17">
    <location>
        <position position="427"/>
    </location>
    <ligand>
        <name>acetyl-CoA</name>
        <dbReference type="ChEBI" id="CHEBI:57288"/>
    </ligand>
</feature>
<keyword evidence="4 17" id="KW-0808">Transferase</keyword>
<evidence type="ECO:0000256" key="7">
    <source>
        <dbReference type="ARBA" id="ARBA00022737"/>
    </source>
</evidence>
<dbReference type="GO" id="GO:0005737">
    <property type="term" value="C:cytoplasm"/>
    <property type="evidence" value="ECO:0007669"/>
    <property type="project" value="UniProtKB-SubCell"/>
</dbReference>
<evidence type="ECO:0000256" key="8">
    <source>
        <dbReference type="ARBA" id="ARBA00022842"/>
    </source>
</evidence>
<feature type="binding site" evidence="17">
    <location>
        <position position="320"/>
    </location>
    <ligand>
        <name>UDP-N-acetyl-alpha-D-glucosamine</name>
        <dbReference type="ChEBI" id="CHEBI:57705"/>
    </ligand>
</feature>
<reference evidence="19" key="1">
    <citation type="journal article" date="2014" name="Int. J. Syst. Evol. Microbiol.">
        <title>Complete genome sequence of Corynebacterium casei LMG S-19264T (=DSM 44701T), isolated from a smear-ripened cheese.</title>
        <authorList>
            <consortium name="US DOE Joint Genome Institute (JGI-PGF)"/>
            <person name="Walter F."/>
            <person name="Albersmeier A."/>
            <person name="Kalinowski J."/>
            <person name="Ruckert C."/>
        </authorList>
    </citation>
    <scope>NUCLEOTIDE SEQUENCE</scope>
    <source>
        <strain evidence="19">CGMCC 1.15425</strain>
    </source>
</reference>
<dbReference type="InterPro" id="IPR025877">
    <property type="entry name" value="MobA-like_NTP_Trfase"/>
</dbReference>
<feature type="binding site" evidence="17">
    <location>
        <position position="7"/>
    </location>
    <ligand>
        <name>UDP-N-acetyl-alpha-D-glucosamine</name>
        <dbReference type="ChEBI" id="CHEBI:57705"/>
    </ligand>
</feature>
<dbReference type="PANTHER" id="PTHR43584:SF3">
    <property type="entry name" value="BIFUNCTIONAL PROTEIN GLMU"/>
    <property type="match status" value="1"/>
</dbReference>
<feature type="binding site" evidence="17">
    <location>
        <position position="364"/>
    </location>
    <ligand>
        <name>UDP-N-acetyl-alpha-D-glucosamine</name>
        <dbReference type="ChEBI" id="CHEBI:57705"/>
    </ligand>
</feature>
<evidence type="ECO:0000256" key="15">
    <source>
        <dbReference type="ARBA" id="ARBA00048493"/>
    </source>
</evidence>
<comment type="similarity">
    <text evidence="2 17">In the N-terminal section; belongs to the N-acetylglucosamine-1-phosphate uridyltransferase family.</text>
</comment>
<evidence type="ECO:0000256" key="4">
    <source>
        <dbReference type="ARBA" id="ARBA00022679"/>
    </source>
</evidence>
<protein>
    <recommendedName>
        <fullName evidence="17">Bifunctional protein GlmU</fullName>
    </recommendedName>
    <domain>
        <recommendedName>
            <fullName evidence="17">UDP-N-acetylglucosamine pyrophosphorylase</fullName>
            <ecNumber evidence="17">2.7.7.23</ecNumber>
        </recommendedName>
        <alternativeName>
            <fullName evidence="17">N-acetylglucosamine-1-phosphate uridyltransferase</fullName>
        </alternativeName>
    </domain>
    <domain>
        <recommendedName>
            <fullName evidence="17">Glucosamine-1-phosphate N-acetyltransferase</fullName>
            <ecNumber evidence="17">2.3.1.157</ecNumber>
        </recommendedName>
    </domain>
</protein>
<keyword evidence="13 17" id="KW-0961">Cell wall biogenesis/degradation</keyword>
<dbReference type="GO" id="GO:0009245">
    <property type="term" value="P:lipid A biosynthetic process"/>
    <property type="evidence" value="ECO:0007669"/>
    <property type="project" value="UniProtKB-UniRule"/>
</dbReference>
<dbReference type="AlphaFoldDB" id="A0A917GWE5"/>
<comment type="caution">
    <text evidence="19">The sequence shown here is derived from an EMBL/GenBank/DDBJ whole genome shotgun (WGS) entry which is preliminary data.</text>
</comment>
<dbReference type="GO" id="GO:0000287">
    <property type="term" value="F:magnesium ion binding"/>
    <property type="evidence" value="ECO:0007669"/>
    <property type="project" value="UniProtKB-UniRule"/>
</dbReference>
<name>A0A917GWE5_9GAMM</name>
<feature type="region of interest" description="Pyrophosphorylase" evidence="17">
    <location>
        <begin position="1"/>
        <end position="216"/>
    </location>
</feature>
<proteinExistence type="inferred from homology"/>
<comment type="pathway">
    <text evidence="17">Nucleotide-sugar biosynthesis; UDP-N-acetyl-alpha-D-glucosamine biosynthesis; UDP-N-acetyl-alpha-D-glucosamine from N-acetyl-alpha-D-glucosamine 1-phosphate: step 1/1.</text>
</comment>
<feature type="binding site" evidence="17">
    <location>
        <position position="91"/>
    </location>
    <ligand>
        <name>Mg(2+)</name>
        <dbReference type="ChEBI" id="CHEBI:18420"/>
    </ligand>
</feature>
<dbReference type="InterPro" id="IPR005882">
    <property type="entry name" value="Bifunctional_GlmU"/>
</dbReference>
<comment type="pathway">
    <text evidence="17">Nucleotide-sugar biosynthesis; UDP-N-acetyl-alpha-D-glucosamine biosynthesis; N-acetyl-alpha-D-glucosamine 1-phosphate from alpha-D-glucosamine 6-phosphate (route II): step 2/2.</text>
</comment>
<feature type="binding site" evidence="17">
    <location>
        <position position="410"/>
    </location>
    <ligand>
        <name>acetyl-CoA</name>
        <dbReference type="ChEBI" id="CHEBI:57288"/>
    </ligand>
</feature>